<dbReference type="PANTHER" id="PTHR10367:SF9">
    <property type="entry name" value="DUAL-SPECIFICITY PHOSPHATASE 11 (RNA_RNP COMPLEX 1-INTERACTING)"/>
    <property type="match status" value="1"/>
</dbReference>
<dbReference type="PANTHER" id="PTHR10367">
    <property type="entry name" value="MRNA-CAPPING ENZYME"/>
    <property type="match status" value="1"/>
</dbReference>
<feature type="domain" description="Rhodanese" evidence="5">
    <location>
        <begin position="76"/>
        <end position="158"/>
    </location>
</feature>
<dbReference type="InterPro" id="IPR003595">
    <property type="entry name" value="Tyr_Pase_cat"/>
</dbReference>
<dbReference type="Gene3D" id="3.90.190.10">
    <property type="entry name" value="Protein tyrosine phosphatase superfamily"/>
    <property type="match status" value="1"/>
</dbReference>
<dbReference type="SUPFAM" id="SSF52799">
    <property type="entry name" value="(Phosphotyrosine protein) phosphatases II"/>
    <property type="match status" value="1"/>
</dbReference>
<dbReference type="InterPro" id="IPR016130">
    <property type="entry name" value="Tyr_Pase_AS"/>
</dbReference>
<evidence type="ECO:0000259" key="4">
    <source>
        <dbReference type="PROSITE" id="PS50056"/>
    </source>
</evidence>
<dbReference type="Proteomes" id="UP000597762">
    <property type="component" value="Unassembled WGS sequence"/>
</dbReference>
<dbReference type="AlphaFoldDB" id="A0A812EBI9"/>
<evidence type="ECO:0000259" key="5">
    <source>
        <dbReference type="PROSITE" id="PS50206"/>
    </source>
</evidence>
<dbReference type="InterPro" id="IPR000387">
    <property type="entry name" value="Tyr_Pase_dom"/>
</dbReference>
<evidence type="ECO:0000313" key="6">
    <source>
        <dbReference type="EMBL" id="CAE1317298.1"/>
    </source>
</evidence>
<dbReference type="PROSITE" id="PS00383">
    <property type="entry name" value="TYR_PHOSPHATASE_1"/>
    <property type="match status" value="1"/>
</dbReference>
<dbReference type="InterPro" id="IPR001763">
    <property type="entry name" value="Rhodanese-like_dom"/>
</dbReference>
<protein>
    <recommendedName>
        <fullName evidence="1">protein-tyrosine-phosphatase</fullName>
        <ecNumber evidence="1">3.1.3.48</ecNumber>
    </recommendedName>
</protein>
<evidence type="ECO:0000256" key="3">
    <source>
        <dbReference type="ARBA" id="ARBA00022912"/>
    </source>
</evidence>
<dbReference type="Pfam" id="PF00782">
    <property type="entry name" value="DSPc"/>
    <property type="match status" value="1"/>
</dbReference>
<sequence>MKTVPDRWLDYSNIGQVIPGTPFIACKTPLKESLTSESRFTPEDLIESVKGLGKNLVLVIDLTYTTRYYNKKEFKNISHVKIFTRGHVVPSPDRVSQFFETVDSFMKNLGKDDTIVVHCTHGVNRTGYFICKYMIDKLNFDPHKAIEEFNAARGHKIERKNYISSLKSETIEIPSNRVYTSRPEKEMVQQYPHQRCVIVFHYLKQVFVKAHRFNCPVDVVVGAYSELKVTSMEEGQLNGHFNLRSVGWIMADRNTSGVFPASLVVPLSFVRIATSAAHPVVVDQVL</sequence>
<dbReference type="SMART" id="SM00404">
    <property type="entry name" value="PTPc_motif"/>
    <property type="match status" value="1"/>
</dbReference>
<evidence type="ECO:0000256" key="2">
    <source>
        <dbReference type="ARBA" id="ARBA00022801"/>
    </source>
</evidence>
<keyword evidence="7" id="KW-1185">Reference proteome</keyword>
<name>A0A812EBI9_ACAPH</name>
<comment type="caution">
    <text evidence="6">The sequence shown here is derived from an EMBL/GenBank/DDBJ whole genome shotgun (WGS) entry which is preliminary data.</text>
</comment>
<evidence type="ECO:0000313" key="7">
    <source>
        <dbReference type="Proteomes" id="UP000597762"/>
    </source>
</evidence>
<dbReference type="InterPro" id="IPR020422">
    <property type="entry name" value="TYR_PHOSPHATASE_DUAL_dom"/>
</dbReference>
<keyword evidence="3" id="KW-0904">Protein phosphatase</keyword>
<proteinExistence type="predicted"/>
<dbReference type="GO" id="GO:0004725">
    <property type="term" value="F:protein tyrosine phosphatase activity"/>
    <property type="evidence" value="ECO:0007669"/>
    <property type="project" value="UniProtKB-EC"/>
</dbReference>
<dbReference type="InterPro" id="IPR000340">
    <property type="entry name" value="Dual-sp_phosphatase_cat-dom"/>
</dbReference>
<feature type="domain" description="Tyrosine specific protein phosphatases" evidence="4">
    <location>
        <begin position="96"/>
        <end position="164"/>
    </location>
</feature>
<dbReference type="PROSITE" id="PS50056">
    <property type="entry name" value="TYR_PHOSPHATASE_2"/>
    <property type="match status" value="1"/>
</dbReference>
<evidence type="ECO:0000256" key="1">
    <source>
        <dbReference type="ARBA" id="ARBA00013064"/>
    </source>
</evidence>
<reference evidence="6" key="1">
    <citation type="submission" date="2021-01" db="EMBL/GenBank/DDBJ databases">
        <authorList>
            <person name="Li R."/>
            <person name="Bekaert M."/>
        </authorList>
    </citation>
    <scope>NUCLEOTIDE SEQUENCE</scope>
    <source>
        <strain evidence="6">Farmed</strain>
    </source>
</reference>
<dbReference type="OrthoDB" id="200924at2759"/>
<dbReference type="EC" id="3.1.3.48" evidence="1"/>
<gene>
    <name evidence="6" type="ORF">SPHA_67891</name>
</gene>
<dbReference type="SMART" id="SM00195">
    <property type="entry name" value="DSPc"/>
    <property type="match status" value="1"/>
</dbReference>
<dbReference type="EMBL" id="CAHIKZ030004922">
    <property type="protein sequence ID" value="CAE1317298.1"/>
    <property type="molecule type" value="Genomic_DNA"/>
</dbReference>
<keyword evidence="2 6" id="KW-0378">Hydrolase</keyword>
<dbReference type="PROSITE" id="PS50206">
    <property type="entry name" value="RHODANESE_3"/>
    <property type="match status" value="1"/>
</dbReference>
<dbReference type="GO" id="GO:0004651">
    <property type="term" value="F:polynucleotide 5'-phosphatase activity"/>
    <property type="evidence" value="ECO:0007669"/>
    <property type="project" value="TreeGrafter"/>
</dbReference>
<dbReference type="InterPro" id="IPR029021">
    <property type="entry name" value="Prot-tyrosine_phosphatase-like"/>
</dbReference>
<accession>A0A812EBI9</accession>
<organism evidence="6 7">
    <name type="scientific">Acanthosepion pharaonis</name>
    <name type="common">Pharaoh cuttlefish</name>
    <name type="synonym">Sepia pharaonis</name>
    <dbReference type="NCBI Taxonomy" id="158019"/>
    <lineage>
        <taxon>Eukaryota</taxon>
        <taxon>Metazoa</taxon>
        <taxon>Spiralia</taxon>
        <taxon>Lophotrochozoa</taxon>
        <taxon>Mollusca</taxon>
        <taxon>Cephalopoda</taxon>
        <taxon>Coleoidea</taxon>
        <taxon>Decapodiformes</taxon>
        <taxon>Sepiida</taxon>
        <taxon>Sepiina</taxon>
        <taxon>Sepiidae</taxon>
        <taxon>Acanthosepion</taxon>
    </lineage>
</organism>
<dbReference type="InterPro" id="IPR051029">
    <property type="entry name" value="mRNA_Capping_Enz/RNA_Phosphat"/>
</dbReference>